<dbReference type="GO" id="GO:0003700">
    <property type="term" value="F:DNA-binding transcription factor activity"/>
    <property type="evidence" value="ECO:0007669"/>
    <property type="project" value="TreeGrafter"/>
</dbReference>
<dbReference type="EMBL" id="JAEKLZ010000159">
    <property type="protein sequence ID" value="MBW8725037.1"/>
    <property type="molecule type" value="Genomic_DNA"/>
</dbReference>
<dbReference type="Gene3D" id="1.10.357.10">
    <property type="entry name" value="Tetracycline Repressor, domain 2"/>
    <property type="match status" value="1"/>
</dbReference>
<dbReference type="GO" id="GO:0000976">
    <property type="term" value="F:transcription cis-regulatory region binding"/>
    <property type="evidence" value="ECO:0007669"/>
    <property type="project" value="TreeGrafter"/>
</dbReference>
<feature type="DNA-binding region" description="H-T-H motif" evidence="2">
    <location>
        <begin position="51"/>
        <end position="70"/>
    </location>
</feature>
<dbReference type="InterPro" id="IPR036271">
    <property type="entry name" value="Tet_transcr_reg_TetR-rel_C_sf"/>
</dbReference>
<sequence length="225" mass="24553">MRNCATEGPDMQETPKRPRGRPQLRSDEETMRLILGAATRSFLAQGFGATSMEAVAQAAGVSKKTIYRFVDTKEKLLEAVIDARSEALRSPIGQDAGPDPAAAKQALRQFLQELTRLVLSEETVALNRLVYAESLRFPAMAQAFYQAGPVRNAQALAAWLETQREHGVLRVEDSLALAQMLVSMAIAEPLRAATLGVAPLPTAAENHHRIAEVVEIFLHGCLVPR</sequence>
<evidence type="ECO:0000256" key="3">
    <source>
        <dbReference type="SAM" id="MobiDB-lite"/>
    </source>
</evidence>
<organism evidence="5 6">
    <name type="scientific">Inquilinus limosus</name>
    <dbReference type="NCBI Taxonomy" id="171674"/>
    <lineage>
        <taxon>Bacteria</taxon>
        <taxon>Pseudomonadati</taxon>
        <taxon>Pseudomonadota</taxon>
        <taxon>Alphaproteobacteria</taxon>
        <taxon>Rhodospirillales</taxon>
        <taxon>Rhodospirillaceae</taxon>
        <taxon>Inquilinus</taxon>
    </lineage>
</organism>
<dbReference type="InterPro" id="IPR009057">
    <property type="entry name" value="Homeodomain-like_sf"/>
</dbReference>
<dbReference type="PANTHER" id="PTHR30055:SF223">
    <property type="entry name" value="HTH-TYPE TRANSCRIPTIONAL REGULATOR UIDR"/>
    <property type="match status" value="1"/>
</dbReference>
<accession>A0A952FHK3</accession>
<dbReference type="InterPro" id="IPR050109">
    <property type="entry name" value="HTH-type_TetR-like_transc_reg"/>
</dbReference>
<name>A0A952FHK3_9PROT</name>
<dbReference type="Pfam" id="PF00440">
    <property type="entry name" value="TetR_N"/>
    <property type="match status" value="1"/>
</dbReference>
<gene>
    <name evidence="5" type="ORF">JF625_07785</name>
</gene>
<protein>
    <submittedName>
        <fullName evidence="5">TetR/AcrR family transcriptional regulator</fullName>
    </submittedName>
</protein>
<feature type="domain" description="HTH tetR-type" evidence="4">
    <location>
        <begin position="28"/>
        <end position="88"/>
    </location>
</feature>
<dbReference type="Proteomes" id="UP000700706">
    <property type="component" value="Unassembled WGS sequence"/>
</dbReference>
<comment type="caution">
    <text evidence="5">The sequence shown here is derived from an EMBL/GenBank/DDBJ whole genome shotgun (WGS) entry which is preliminary data.</text>
</comment>
<dbReference type="AlphaFoldDB" id="A0A952FHK3"/>
<evidence type="ECO:0000256" key="2">
    <source>
        <dbReference type="PROSITE-ProRule" id="PRU00335"/>
    </source>
</evidence>
<reference evidence="5" key="1">
    <citation type="submission" date="2020-06" db="EMBL/GenBank/DDBJ databases">
        <title>Stable isotope informed genome-resolved metagenomics uncovers potential trophic interactions in rhizosphere soil.</title>
        <authorList>
            <person name="Starr E.P."/>
            <person name="Shi S."/>
            <person name="Blazewicz S.J."/>
            <person name="Koch B.J."/>
            <person name="Probst A.J."/>
            <person name="Hungate B.A."/>
            <person name="Pett-Ridge J."/>
            <person name="Firestone M.K."/>
            <person name="Banfield J.F."/>
        </authorList>
    </citation>
    <scope>NUCLEOTIDE SEQUENCE</scope>
    <source>
        <strain evidence="5">YM_69_17</strain>
    </source>
</reference>
<dbReference type="PANTHER" id="PTHR30055">
    <property type="entry name" value="HTH-TYPE TRANSCRIPTIONAL REGULATOR RUTR"/>
    <property type="match status" value="1"/>
</dbReference>
<evidence type="ECO:0000313" key="6">
    <source>
        <dbReference type="Proteomes" id="UP000700706"/>
    </source>
</evidence>
<proteinExistence type="predicted"/>
<dbReference type="SUPFAM" id="SSF46689">
    <property type="entry name" value="Homeodomain-like"/>
    <property type="match status" value="1"/>
</dbReference>
<dbReference type="Pfam" id="PF14246">
    <property type="entry name" value="TetR_C_7"/>
    <property type="match status" value="1"/>
</dbReference>
<dbReference type="SUPFAM" id="SSF48498">
    <property type="entry name" value="Tetracyclin repressor-like, C-terminal domain"/>
    <property type="match status" value="1"/>
</dbReference>
<evidence type="ECO:0000256" key="1">
    <source>
        <dbReference type="ARBA" id="ARBA00023125"/>
    </source>
</evidence>
<evidence type="ECO:0000313" key="5">
    <source>
        <dbReference type="EMBL" id="MBW8725037.1"/>
    </source>
</evidence>
<dbReference type="PROSITE" id="PS50977">
    <property type="entry name" value="HTH_TETR_2"/>
    <property type="match status" value="1"/>
</dbReference>
<feature type="region of interest" description="Disordered" evidence="3">
    <location>
        <begin position="1"/>
        <end position="27"/>
    </location>
</feature>
<dbReference type="InterPro" id="IPR001647">
    <property type="entry name" value="HTH_TetR"/>
</dbReference>
<keyword evidence="1 2" id="KW-0238">DNA-binding</keyword>
<dbReference type="PRINTS" id="PR00455">
    <property type="entry name" value="HTHTETR"/>
</dbReference>
<dbReference type="InterPro" id="IPR039536">
    <property type="entry name" value="TetR_C_Proteobacteria"/>
</dbReference>
<evidence type="ECO:0000259" key="4">
    <source>
        <dbReference type="PROSITE" id="PS50977"/>
    </source>
</evidence>